<dbReference type="FunCoup" id="G3AE58">
    <property type="interactions" value="280"/>
</dbReference>
<dbReference type="GO" id="GO:0006607">
    <property type="term" value="P:NLS-bearing protein import into nucleus"/>
    <property type="evidence" value="ECO:0007669"/>
    <property type="project" value="TreeGrafter"/>
</dbReference>
<reference evidence="2 3" key="1">
    <citation type="journal article" date="2011" name="Proc. Natl. Acad. Sci. U.S.A.">
        <title>Comparative genomics of xylose-fermenting fungi for enhanced biofuel production.</title>
        <authorList>
            <person name="Wohlbach D.J."/>
            <person name="Kuo A."/>
            <person name="Sato T.K."/>
            <person name="Potts K.M."/>
            <person name="Salamov A.A."/>
            <person name="LaButti K.M."/>
            <person name="Sun H."/>
            <person name="Clum A."/>
            <person name="Pangilinan J.L."/>
            <person name="Lindquist E.A."/>
            <person name="Lucas S."/>
            <person name="Lapidus A."/>
            <person name="Jin M."/>
            <person name="Gunawan C."/>
            <person name="Balan V."/>
            <person name="Dale B.E."/>
            <person name="Jeffries T.W."/>
            <person name="Zinkel R."/>
            <person name="Barry K.W."/>
            <person name="Grigoriev I.V."/>
            <person name="Gasch A.P."/>
        </authorList>
    </citation>
    <scope>NUCLEOTIDE SEQUENCE [LARGE SCALE GENOMIC DNA]</scope>
    <source>
        <strain evidence="3">NRRL Y-27907 / 11-Y1</strain>
    </source>
</reference>
<sequence length="440" mass="48013">MDNRKVYKSYREKVKGAGNHPYNGSTAITSKVKGLLGLWNSIKSANASPKETKEQPQPFKFEPPKIVQSMPGAFHTSSSTAPPPSVSVSSSASVLAPPASTPSTTTEEDASPNKILSKFFQEKGDRPLTDIEYEGVMSLMSKSKHGTPYKRSRINSIDETLIDQTFSNIEPSSKRKKTDATTPYTQKTLVQTPNITISTPEYNPVYHTIHNDTTNTSFNKSIPSIKRVYQFSGLPSPYRTRIKPPSFISSRRKQLQSTRANKTMNNIPDTTATSFAQSKSFVSGPSTSSTAKTLLSILDGKSSQQTKVASVTNDKLKLFSNPYGSRIKKSKPTNVSITANDIEKTILYDKSEPLPEASVNGRATLSSIENGSKPSDDSTIKSQETNGIKIDTKKVDSDIKTPLFTFGKNATPKESDNKPEVSKPDVKPANVFPTTTSAPI</sequence>
<evidence type="ECO:0000313" key="2">
    <source>
        <dbReference type="EMBL" id="EGW35592.1"/>
    </source>
</evidence>
<dbReference type="InterPro" id="IPR034432">
    <property type="entry name" value="Nup60"/>
</dbReference>
<feature type="compositionally biased region" description="Low complexity" evidence="1">
    <location>
        <begin position="76"/>
        <end position="105"/>
    </location>
</feature>
<proteinExistence type="predicted"/>
<evidence type="ECO:0000313" key="3">
    <source>
        <dbReference type="Proteomes" id="UP000000709"/>
    </source>
</evidence>
<accession>G3AE58</accession>
<protein>
    <submittedName>
        <fullName evidence="2">Uncharacterized protein</fullName>
    </submittedName>
</protein>
<dbReference type="KEGG" id="spaa:SPAPADRAFT_58810"/>
<feature type="non-terminal residue" evidence="2">
    <location>
        <position position="440"/>
    </location>
</feature>
<organism evidence="3">
    <name type="scientific">Spathaspora passalidarum (strain NRRL Y-27907 / 11-Y1)</name>
    <dbReference type="NCBI Taxonomy" id="619300"/>
    <lineage>
        <taxon>Eukaryota</taxon>
        <taxon>Fungi</taxon>
        <taxon>Dikarya</taxon>
        <taxon>Ascomycota</taxon>
        <taxon>Saccharomycotina</taxon>
        <taxon>Pichiomycetes</taxon>
        <taxon>Debaryomycetaceae</taxon>
        <taxon>Spathaspora</taxon>
    </lineage>
</organism>
<dbReference type="PANTHER" id="PTHR28284">
    <property type="entry name" value="NUCLEOPORIN NUP60"/>
    <property type="match status" value="1"/>
</dbReference>
<feature type="compositionally biased region" description="Basic and acidic residues" evidence="1">
    <location>
        <begin position="390"/>
        <end position="399"/>
    </location>
</feature>
<dbReference type="OMA" id="YHTINES"/>
<feature type="compositionally biased region" description="Basic and acidic residues" evidence="1">
    <location>
        <begin position="411"/>
        <end position="426"/>
    </location>
</feature>
<dbReference type="GO" id="GO:0008298">
    <property type="term" value="P:intracellular mRNA localization"/>
    <property type="evidence" value="ECO:0007669"/>
    <property type="project" value="TreeGrafter"/>
</dbReference>
<feature type="region of interest" description="Disordered" evidence="1">
    <location>
        <begin position="365"/>
        <end position="440"/>
    </location>
</feature>
<dbReference type="eggNOG" id="ENOG502SBKE">
    <property type="taxonomic scope" value="Eukaryota"/>
</dbReference>
<dbReference type="AlphaFoldDB" id="G3AE58"/>
<dbReference type="HOGENOM" id="CLU_022609_0_0_1"/>
<dbReference type="Proteomes" id="UP000000709">
    <property type="component" value="Unassembled WGS sequence"/>
</dbReference>
<dbReference type="STRING" id="619300.G3AE58"/>
<evidence type="ECO:0000256" key="1">
    <source>
        <dbReference type="SAM" id="MobiDB-lite"/>
    </source>
</evidence>
<dbReference type="GO" id="GO:0031990">
    <property type="term" value="P:mRNA export from nucleus in response to heat stress"/>
    <property type="evidence" value="ECO:0007669"/>
    <property type="project" value="TreeGrafter"/>
</dbReference>
<dbReference type="InParanoid" id="G3AE58"/>
<dbReference type="GO" id="GO:0016973">
    <property type="term" value="P:poly(A)+ mRNA export from nucleus"/>
    <property type="evidence" value="ECO:0007669"/>
    <property type="project" value="TreeGrafter"/>
</dbReference>
<gene>
    <name evidence="2" type="ORF">SPAPADRAFT_58810</name>
</gene>
<dbReference type="GO" id="GO:0044615">
    <property type="term" value="C:nuclear pore nuclear basket"/>
    <property type="evidence" value="ECO:0007669"/>
    <property type="project" value="InterPro"/>
</dbReference>
<feature type="region of interest" description="Disordered" evidence="1">
    <location>
        <begin position="46"/>
        <end position="113"/>
    </location>
</feature>
<keyword evidence="3" id="KW-1185">Reference proteome</keyword>
<dbReference type="GeneID" id="18872620"/>
<name>G3AE58_SPAPN</name>
<dbReference type="GO" id="GO:0017056">
    <property type="term" value="F:structural constituent of nuclear pore"/>
    <property type="evidence" value="ECO:0007669"/>
    <property type="project" value="InterPro"/>
</dbReference>
<dbReference type="RefSeq" id="XP_007373004.1">
    <property type="nucleotide sequence ID" value="XM_007372942.1"/>
</dbReference>
<dbReference type="GO" id="GO:0034398">
    <property type="term" value="P:telomere tethering at nuclear periphery"/>
    <property type="evidence" value="ECO:0007669"/>
    <property type="project" value="TreeGrafter"/>
</dbReference>
<dbReference type="EMBL" id="GL996499">
    <property type="protein sequence ID" value="EGW35592.1"/>
    <property type="molecule type" value="Genomic_DNA"/>
</dbReference>
<dbReference type="OrthoDB" id="5370852at2759"/>
<dbReference type="PANTHER" id="PTHR28284:SF1">
    <property type="entry name" value="NUCLEOPORIN NUP60"/>
    <property type="match status" value="1"/>
</dbReference>